<dbReference type="GO" id="GO:0004252">
    <property type="term" value="F:serine-type endopeptidase activity"/>
    <property type="evidence" value="ECO:0007669"/>
    <property type="project" value="InterPro"/>
</dbReference>
<feature type="domain" description="Peptidase S54 rhomboid" evidence="6">
    <location>
        <begin position="54"/>
        <end position="183"/>
    </location>
</feature>
<dbReference type="PANTHER" id="PTHR43066">
    <property type="entry name" value="RHOMBOID-RELATED PROTEIN"/>
    <property type="match status" value="1"/>
</dbReference>
<feature type="transmembrane region" description="Helical" evidence="5">
    <location>
        <begin position="142"/>
        <end position="160"/>
    </location>
</feature>
<keyword evidence="4 5" id="KW-0472">Membrane</keyword>
<keyword evidence="7" id="KW-0645">Protease</keyword>
<accession>A0A9D9HMP2</accession>
<reference evidence="7" key="1">
    <citation type="submission" date="2020-10" db="EMBL/GenBank/DDBJ databases">
        <authorList>
            <person name="Gilroy R."/>
        </authorList>
    </citation>
    <scope>NUCLEOTIDE SEQUENCE</scope>
    <source>
        <strain evidence="7">10532</strain>
    </source>
</reference>
<dbReference type="Proteomes" id="UP000823638">
    <property type="component" value="Unassembled WGS sequence"/>
</dbReference>
<dbReference type="Gene3D" id="1.20.1540.10">
    <property type="entry name" value="Rhomboid-like"/>
    <property type="match status" value="1"/>
</dbReference>
<evidence type="ECO:0000256" key="1">
    <source>
        <dbReference type="ARBA" id="ARBA00004141"/>
    </source>
</evidence>
<feature type="transmembrane region" description="Helical" evidence="5">
    <location>
        <begin position="67"/>
        <end position="84"/>
    </location>
</feature>
<keyword evidence="7" id="KW-0378">Hydrolase</keyword>
<keyword evidence="2 5" id="KW-0812">Transmembrane</keyword>
<protein>
    <submittedName>
        <fullName evidence="7">Rhomboid family intramembrane serine protease</fullName>
    </submittedName>
</protein>
<comment type="caution">
    <text evidence="7">The sequence shown here is derived from an EMBL/GenBank/DDBJ whole genome shotgun (WGS) entry which is preliminary data.</text>
</comment>
<dbReference type="InterPro" id="IPR022764">
    <property type="entry name" value="Peptidase_S54_rhomboid_dom"/>
</dbReference>
<feature type="transmembrane region" description="Helical" evidence="5">
    <location>
        <begin position="116"/>
        <end position="135"/>
    </location>
</feature>
<dbReference type="GO" id="GO:0016020">
    <property type="term" value="C:membrane"/>
    <property type="evidence" value="ECO:0007669"/>
    <property type="project" value="UniProtKB-SubCell"/>
</dbReference>
<feature type="transmembrane region" description="Helical" evidence="5">
    <location>
        <begin position="91"/>
        <end position="110"/>
    </location>
</feature>
<dbReference type="SUPFAM" id="SSF144091">
    <property type="entry name" value="Rhomboid-like"/>
    <property type="match status" value="1"/>
</dbReference>
<comment type="subcellular location">
    <subcellularLocation>
        <location evidence="1">Membrane</location>
        <topology evidence="1">Multi-pass membrane protein</topology>
    </subcellularLocation>
</comment>
<feature type="transmembrane region" description="Helical" evidence="5">
    <location>
        <begin position="6"/>
        <end position="24"/>
    </location>
</feature>
<organism evidence="7 8">
    <name type="scientific">Candidatus Gallitreponema excrementavium</name>
    <dbReference type="NCBI Taxonomy" id="2840840"/>
    <lineage>
        <taxon>Bacteria</taxon>
        <taxon>Pseudomonadati</taxon>
        <taxon>Spirochaetota</taxon>
        <taxon>Spirochaetia</taxon>
        <taxon>Spirochaetales</taxon>
        <taxon>Candidatus Gallitreponema</taxon>
    </lineage>
</organism>
<dbReference type="GO" id="GO:0006508">
    <property type="term" value="P:proteolysis"/>
    <property type="evidence" value="ECO:0007669"/>
    <property type="project" value="UniProtKB-KW"/>
</dbReference>
<dbReference type="InterPro" id="IPR035952">
    <property type="entry name" value="Rhomboid-like_sf"/>
</dbReference>
<evidence type="ECO:0000259" key="6">
    <source>
        <dbReference type="Pfam" id="PF01694"/>
    </source>
</evidence>
<dbReference type="AlphaFoldDB" id="A0A9D9HMP2"/>
<reference evidence="7" key="2">
    <citation type="journal article" date="2021" name="PeerJ">
        <title>Extensive microbial diversity within the chicken gut microbiome revealed by metagenomics and culture.</title>
        <authorList>
            <person name="Gilroy R."/>
            <person name="Ravi A."/>
            <person name="Getino M."/>
            <person name="Pursley I."/>
            <person name="Horton D.L."/>
            <person name="Alikhan N.F."/>
            <person name="Baker D."/>
            <person name="Gharbi K."/>
            <person name="Hall N."/>
            <person name="Watson M."/>
            <person name="Adriaenssens E.M."/>
            <person name="Foster-Nyarko E."/>
            <person name="Jarju S."/>
            <person name="Secka A."/>
            <person name="Antonio M."/>
            <person name="Oren A."/>
            <person name="Chaudhuri R.R."/>
            <person name="La Ragione R."/>
            <person name="Hildebrand F."/>
            <person name="Pallen M.J."/>
        </authorList>
    </citation>
    <scope>NUCLEOTIDE SEQUENCE</scope>
    <source>
        <strain evidence="7">10532</strain>
    </source>
</reference>
<gene>
    <name evidence="7" type="ORF">IAA81_00450</name>
</gene>
<feature type="transmembrane region" description="Helical" evidence="5">
    <location>
        <begin position="166"/>
        <end position="183"/>
    </location>
</feature>
<evidence type="ECO:0000256" key="2">
    <source>
        <dbReference type="ARBA" id="ARBA00022692"/>
    </source>
</evidence>
<keyword evidence="3 5" id="KW-1133">Transmembrane helix</keyword>
<dbReference type="Pfam" id="PF01694">
    <property type="entry name" value="Rhomboid"/>
    <property type="match status" value="1"/>
</dbReference>
<evidence type="ECO:0000256" key="4">
    <source>
        <dbReference type="ARBA" id="ARBA00023136"/>
    </source>
</evidence>
<evidence type="ECO:0000313" key="7">
    <source>
        <dbReference type="EMBL" id="MBO8456682.1"/>
    </source>
</evidence>
<name>A0A9D9HMP2_9SPIR</name>
<evidence type="ECO:0000256" key="3">
    <source>
        <dbReference type="ARBA" id="ARBA00022989"/>
    </source>
</evidence>
<evidence type="ECO:0000256" key="5">
    <source>
        <dbReference type="SAM" id="Phobius"/>
    </source>
</evidence>
<proteinExistence type="predicted"/>
<evidence type="ECO:0000313" key="8">
    <source>
        <dbReference type="Proteomes" id="UP000823638"/>
    </source>
</evidence>
<sequence>MKIRYNAPVTLTFAITSFFIFFLDEVVFKNIDFTEYLFAVAGRLEFSFVSPLSIFTLFSHVLGHGSWSHLIGNLSYLLLLGPIAEEKLGSFKFFMMILITAVVTGVINAICFDTGLMGASGIVFMLIIYLSIANISNDEIPLSFIFVVVLYLGGQLIQIWENNSVSAFAHLTGGVIGGIFGLIDNTSEKKTPVQNKKINSKKKRDKNTKEGEFVDVDINEI</sequence>
<dbReference type="EMBL" id="JADIMM010000010">
    <property type="protein sequence ID" value="MBO8456682.1"/>
    <property type="molecule type" value="Genomic_DNA"/>
</dbReference>